<name>A0ABW1LIV1_9ACTN</name>
<sequence>MTKLFDQIIELLGQSEYDYQVADEEEVLRLALEAPEGSWTAYVRVMANGICVVYSKPEFDAAPEHRAATSEFMTRVNFGILIGNFEMDWSDGEVRFKTAFDADAGLVPAALVVNTIDGNIANMHQYLPALQGVATGEMTVDEALEACGRSEPPADD</sequence>
<dbReference type="RefSeq" id="WP_379154296.1">
    <property type="nucleotide sequence ID" value="NZ_JBHSRJ010000004.1"/>
</dbReference>
<keyword evidence="2" id="KW-1185">Reference proteome</keyword>
<proteinExistence type="predicted"/>
<organism evidence="1 2">
    <name type="scientific">Nocardioides hankookensis</name>
    <dbReference type="NCBI Taxonomy" id="443157"/>
    <lineage>
        <taxon>Bacteria</taxon>
        <taxon>Bacillati</taxon>
        <taxon>Actinomycetota</taxon>
        <taxon>Actinomycetes</taxon>
        <taxon>Propionibacteriales</taxon>
        <taxon>Nocardioidaceae</taxon>
        <taxon>Nocardioides</taxon>
    </lineage>
</organism>
<accession>A0ABW1LIV1</accession>
<protein>
    <submittedName>
        <fullName evidence="1">YbjN domain-containing protein</fullName>
    </submittedName>
</protein>
<reference evidence="2" key="1">
    <citation type="journal article" date="2019" name="Int. J. Syst. Evol. Microbiol.">
        <title>The Global Catalogue of Microorganisms (GCM) 10K type strain sequencing project: providing services to taxonomists for standard genome sequencing and annotation.</title>
        <authorList>
            <consortium name="The Broad Institute Genomics Platform"/>
            <consortium name="The Broad Institute Genome Sequencing Center for Infectious Disease"/>
            <person name="Wu L."/>
            <person name="Ma J."/>
        </authorList>
    </citation>
    <scope>NUCLEOTIDE SEQUENCE [LARGE SCALE GENOMIC DNA]</scope>
    <source>
        <strain evidence="2">CCUG 54522</strain>
    </source>
</reference>
<evidence type="ECO:0000313" key="2">
    <source>
        <dbReference type="Proteomes" id="UP001596135"/>
    </source>
</evidence>
<evidence type="ECO:0000313" key="1">
    <source>
        <dbReference type="EMBL" id="MFC6043880.1"/>
    </source>
</evidence>
<comment type="caution">
    <text evidence="1">The sequence shown here is derived from an EMBL/GenBank/DDBJ whole genome shotgun (WGS) entry which is preliminary data.</text>
</comment>
<gene>
    <name evidence="1" type="ORF">ACFPYL_12370</name>
</gene>
<dbReference type="EMBL" id="JBHSRJ010000004">
    <property type="protein sequence ID" value="MFC6043880.1"/>
    <property type="molecule type" value="Genomic_DNA"/>
</dbReference>
<dbReference type="InterPro" id="IPR019660">
    <property type="entry name" value="Put_sensory_transdc_reg_YbjN"/>
</dbReference>
<dbReference type="Proteomes" id="UP001596135">
    <property type="component" value="Unassembled WGS sequence"/>
</dbReference>
<dbReference type="Pfam" id="PF10722">
    <property type="entry name" value="YbjN"/>
    <property type="match status" value="1"/>
</dbReference>